<gene>
    <name evidence="2" type="ORF">HPB51_015140</name>
</gene>
<feature type="transmembrane region" description="Helical" evidence="1">
    <location>
        <begin position="22"/>
        <end position="44"/>
    </location>
</feature>
<keyword evidence="1" id="KW-0472">Membrane</keyword>
<evidence type="ECO:0000313" key="2">
    <source>
        <dbReference type="EMBL" id="KAH8023644.1"/>
    </source>
</evidence>
<keyword evidence="3" id="KW-1185">Reference proteome</keyword>
<organism evidence="2 3">
    <name type="scientific">Rhipicephalus microplus</name>
    <name type="common">Cattle tick</name>
    <name type="synonym">Boophilus microplus</name>
    <dbReference type="NCBI Taxonomy" id="6941"/>
    <lineage>
        <taxon>Eukaryota</taxon>
        <taxon>Metazoa</taxon>
        <taxon>Ecdysozoa</taxon>
        <taxon>Arthropoda</taxon>
        <taxon>Chelicerata</taxon>
        <taxon>Arachnida</taxon>
        <taxon>Acari</taxon>
        <taxon>Parasitiformes</taxon>
        <taxon>Ixodida</taxon>
        <taxon>Ixodoidea</taxon>
        <taxon>Ixodidae</taxon>
        <taxon>Rhipicephalinae</taxon>
        <taxon>Rhipicephalus</taxon>
        <taxon>Boophilus</taxon>
    </lineage>
</organism>
<sequence>MVTPYCFDFGLAQFSRMTSPQIWLDVVPILYVCFFVGELSYAFLKYDGFRNGSGLTSVLEATVTPQGFKVALVNLVSSFKQHATSDATALASAFSKHGATGGCKKLKTLESNCRFLLWANLHNLASKVKSLKIRNPNAVSINMEVSVGKPYHELFQVEMRTENGKHASSTLHLDTNATVDIYVSNAKCSRLLAMGRSFIESRLVIKSYSGSHTDIKNVALYALEGELKVELRDTCCLEKTRHLVDMGVPQAPGTVATYSFTIVNSGDWDAFVYLATDGSPLLGSPKGDR</sequence>
<reference evidence="2" key="1">
    <citation type="journal article" date="2020" name="Cell">
        <title>Large-Scale Comparative Analyses of Tick Genomes Elucidate Their Genetic Diversity and Vector Capacities.</title>
        <authorList>
            <consortium name="Tick Genome and Microbiome Consortium (TIGMIC)"/>
            <person name="Jia N."/>
            <person name="Wang J."/>
            <person name="Shi W."/>
            <person name="Du L."/>
            <person name="Sun Y."/>
            <person name="Zhan W."/>
            <person name="Jiang J.F."/>
            <person name="Wang Q."/>
            <person name="Zhang B."/>
            <person name="Ji P."/>
            <person name="Bell-Sakyi L."/>
            <person name="Cui X.M."/>
            <person name="Yuan T.T."/>
            <person name="Jiang B.G."/>
            <person name="Yang W.F."/>
            <person name="Lam T.T."/>
            <person name="Chang Q.C."/>
            <person name="Ding S.J."/>
            <person name="Wang X.J."/>
            <person name="Zhu J.G."/>
            <person name="Ruan X.D."/>
            <person name="Zhao L."/>
            <person name="Wei J.T."/>
            <person name="Ye R.Z."/>
            <person name="Que T.C."/>
            <person name="Du C.H."/>
            <person name="Zhou Y.H."/>
            <person name="Cheng J.X."/>
            <person name="Dai P.F."/>
            <person name="Guo W.B."/>
            <person name="Han X.H."/>
            <person name="Huang E.J."/>
            <person name="Li L.F."/>
            <person name="Wei W."/>
            <person name="Gao Y.C."/>
            <person name="Liu J.Z."/>
            <person name="Shao H.Z."/>
            <person name="Wang X."/>
            <person name="Wang C.C."/>
            <person name="Yang T.C."/>
            <person name="Huo Q.B."/>
            <person name="Li W."/>
            <person name="Chen H.Y."/>
            <person name="Chen S.E."/>
            <person name="Zhou L.G."/>
            <person name="Ni X.B."/>
            <person name="Tian J.H."/>
            <person name="Sheng Y."/>
            <person name="Liu T."/>
            <person name="Pan Y.S."/>
            <person name="Xia L.Y."/>
            <person name="Li J."/>
            <person name="Zhao F."/>
            <person name="Cao W.C."/>
        </authorList>
    </citation>
    <scope>NUCLEOTIDE SEQUENCE</scope>
    <source>
        <strain evidence="2">Rmic-2018</strain>
    </source>
</reference>
<dbReference type="AlphaFoldDB" id="A0A9J6DNL5"/>
<evidence type="ECO:0000256" key="1">
    <source>
        <dbReference type="SAM" id="Phobius"/>
    </source>
</evidence>
<comment type="caution">
    <text evidence="2">The sequence shown here is derived from an EMBL/GenBank/DDBJ whole genome shotgun (WGS) entry which is preliminary data.</text>
</comment>
<name>A0A9J6DNL5_RHIMP</name>
<proteinExistence type="predicted"/>
<keyword evidence="1" id="KW-1133">Transmembrane helix</keyword>
<dbReference type="Proteomes" id="UP000821866">
    <property type="component" value="Chromosome 6"/>
</dbReference>
<dbReference type="VEuPathDB" id="VectorBase:LOC119172775"/>
<protein>
    <submittedName>
        <fullName evidence="2">Uncharacterized protein</fullName>
    </submittedName>
</protein>
<reference evidence="2" key="2">
    <citation type="submission" date="2021-09" db="EMBL/GenBank/DDBJ databases">
        <authorList>
            <person name="Jia N."/>
            <person name="Wang J."/>
            <person name="Shi W."/>
            <person name="Du L."/>
            <person name="Sun Y."/>
            <person name="Zhan W."/>
            <person name="Jiang J."/>
            <person name="Wang Q."/>
            <person name="Zhang B."/>
            <person name="Ji P."/>
            <person name="Sakyi L.B."/>
            <person name="Cui X."/>
            <person name="Yuan T."/>
            <person name="Jiang B."/>
            <person name="Yang W."/>
            <person name="Lam T.T.-Y."/>
            <person name="Chang Q."/>
            <person name="Ding S."/>
            <person name="Wang X."/>
            <person name="Zhu J."/>
            <person name="Ruan X."/>
            <person name="Zhao L."/>
            <person name="Wei J."/>
            <person name="Que T."/>
            <person name="Du C."/>
            <person name="Cheng J."/>
            <person name="Dai P."/>
            <person name="Han X."/>
            <person name="Huang E."/>
            <person name="Gao Y."/>
            <person name="Liu J."/>
            <person name="Shao H."/>
            <person name="Ye R."/>
            <person name="Li L."/>
            <person name="Wei W."/>
            <person name="Wang X."/>
            <person name="Wang C."/>
            <person name="Huo Q."/>
            <person name="Li W."/>
            <person name="Guo W."/>
            <person name="Chen H."/>
            <person name="Chen S."/>
            <person name="Zhou L."/>
            <person name="Zhou L."/>
            <person name="Ni X."/>
            <person name="Tian J."/>
            <person name="Zhou Y."/>
            <person name="Sheng Y."/>
            <person name="Liu T."/>
            <person name="Pan Y."/>
            <person name="Xia L."/>
            <person name="Li J."/>
            <person name="Zhao F."/>
            <person name="Cao W."/>
        </authorList>
    </citation>
    <scope>NUCLEOTIDE SEQUENCE</scope>
    <source>
        <strain evidence="2">Rmic-2018</strain>
        <tissue evidence="2">Larvae</tissue>
    </source>
</reference>
<accession>A0A9J6DNL5</accession>
<evidence type="ECO:0000313" key="3">
    <source>
        <dbReference type="Proteomes" id="UP000821866"/>
    </source>
</evidence>
<keyword evidence="1" id="KW-0812">Transmembrane</keyword>
<dbReference type="EMBL" id="JABSTU010000008">
    <property type="protein sequence ID" value="KAH8023644.1"/>
    <property type="molecule type" value="Genomic_DNA"/>
</dbReference>